<gene>
    <name evidence="8" type="ORF">POF50_010690</name>
</gene>
<dbReference type="AlphaFoldDB" id="A0AA90H3W0"/>
<name>A0AA90H3W0_9ACTN</name>
<feature type="region of interest" description="Disordered" evidence="7">
    <location>
        <begin position="47"/>
        <end position="66"/>
    </location>
</feature>
<comment type="similarity">
    <text evidence="2 6">Belongs to the SURF1 family.</text>
</comment>
<evidence type="ECO:0000313" key="8">
    <source>
        <dbReference type="EMBL" id="MDI5969797.1"/>
    </source>
</evidence>
<evidence type="ECO:0000256" key="7">
    <source>
        <dbReference type="SAM" id="MobiDB-lite"/>
    </source>
</evidence>
<evidence type="ECO:0000256" key="1">
    <source>
        <dbReference type="ARBA" id="ARBA00004370"/>
    </source>
</evidence>
<evidence type="ECO:0000256" key="4">
    <source>
        <dbReference type="ARBA" id="ARBA00022989"/>
    </source>
</evidence>
<proteinExistence type="inferred from homology"/>
<keyword evidence="4" id="KW-1133">Transmembrane helix</keyword>
<dbReference type="PANTHER" id="PTHR23427">
    <property type="entry name" value="SURFEIT LOCUS PROTEIN"/>
    <property type="match status" value="1"/>
</dbReference>
<accession>A0AA90H3W0</accession>
<keyword evidence="5" id="KW-0472">Membrane</keyword>
<feature type="compositionally biased region" description="Gly residues" evidence="7">
    <location>
        <begin position="278"/>
        <end position="316"/>
    </location>
</feature>
<dbReference type="PROSITE" id="PS50895">
    <property type="entry name" value="SURF1"/>
    <property type="match status" value="1"/>
</dbReference>
<dbReference type="InterPro" id="IPR045214">
    <property type="entry name" value="Surf1/Surf4"/>
</dbReference>
<organism evidence="8">
    <name type="scientific">Streptantibioticus silvisoli</name>
    <dbReference type="NCBI Taxonomy" id="2705255"/>
    <lineage>
        <taxon>Bacteria</taxon>
        <taxon>Bacillati</taxon>
        <taxon>Actinomycetota</taxon>
        <taxon>Actinomycetes</taxon>
        <taxon>Kitasatosporales</taxon>
        <taxon>Streptomycetaceae</taxon>
        <taxon>Streptantibioticus</taxon>
    </lineage>
</organism>
<dbReference type="GO" id="GO:0005886">
    <property type="term" value="C:plasma membrane"/>
    <property type="evidence" value="ECO:0007669"/>
    <property type="project" value="UniProtKB-SubCell"/>
</dbReference>
<comment type="caution">
    <text evidence="8">The sequence shown here is derived from an EMBL/GenBank/DDBJ whole genome shotgun (WGS) entry which is preliminary data.</text>
</comment>
<feature type="compositionally biased region" description="Basic and acidic residues" evidence="7">
    <location>
        <begin position="317"/>
        <end position="342"/>
    </location>
</feature>
<dbReference type="Pfam" id="PF02104">
    <property type="entry name" value="SURF1"/>
    <property type="match status" value="1"/>
</dbReference>
<keyword evidence="3" id="KW-0812">Transmembrane</keyword>
<dbReference type="PANTHER" id="PTHR23427:SF2">
    <property type="entry name" value="SURFEIT LOCUS PROTEIN 1"/>
    <property type="match status" value="1"/>
</dbReference>
<keyword evidence="6" id="KW-1003">Cell membrane</keyword>
<dbReference type="CDD" id="cd06662">
    <property type="entry name" value="SURF1"/>
    <property type="match status" value="1"/>
</dbReference>
<evidence type="ECO:0000256" key="2">
    <source>
        <dbReference type="ARBA" id="ARBA00007165"/>
    </source>
</evidence>
<sequence length="354" mass="35847">MYRFLLTPRWLGITVLALLAIPFCVFMGTWQLSRFEARVAAQHHADRPAARGPAMPLSRALPTPGAAVNQDTVGRVATATGTYDRAHQFLVPGRYLDGRDGFYVLTPLRTGGSALPVVRGWLPGSASHPGPVPAAPAGRVSVTGTLQASEGVGDPGVDASGGLPGGQLGMISAASLVNLVPYRVYDGWLTVTAATAPLRPVPPSAAPNTGLDAEEFQNLGYTGEWFVFAGFVVFTWIRLARREAETVRDLALGLLPEDETDDAGGAAGAAERGDAGPDAGGAPEGGGSEGAGSEGAGPEGAGGREGIGGPAGVGGREGVHAPEDGDSEPGEHASGEHAHGEDVPGAGAKAAVES</sequence>
<reference evidence="8" key="1">
    <citation type="submission" date="2023-05" db="EMBL/GenBank/DDBJ databases">
        <title>Streptantibioticus silvisoli sp. nov., acidotolerant actinomycetes 1 from pine litter.</title>
        <authorList>
            <person name="Swiecimska M."/>
            <person name="Golinska P."/>
            <person name="Sangal V."/>
            <person name="Wachnowicz B."/>
            <person name="Goodfellow M."/>
        </authorList>
    </citation>
    <scope>NUCLEOTIDE SEQUENCE</scope>
    <source>
        <strain evidence="8">SL13</strain>
    </source>
</reference>
<dbReference type="RefSeq" id="WP_271317212.1">
    <property type="nucleotide sequence ID" value="NZ_JABXJJ020000011.1"/>
</dbReference>
<feature type="region of interest" description="Disordered" evidence="7">
    <location>
        <begin position="257"/>
        <end position="354"/>
    </location>
</feature>
<dbReference type="EMBL" id="JABXJJ020000011">
    <property type="protein sequence ID" value="MDI5969797.1"/>
    <property type="molecule type" value="Genomic_DNA"/>
</dbReference>
<evidence type="ECO:0000256" key="6">
    <source>
        <dbReference type="RuleBase" id="RU363076"/>
    </source>
</evidence>
<dbReference type="InterPro" id="IPR002994">
    <property type="entry name" value="Surf1/Shy1"/>
</dbReference>
<comment type="subcellular location">
    <subcellularLocation>
        <location evidence="6">Cell membrane</location>
        <topology evidence="6">Multi-pass membrane protein</topology>
    </subcellularLocation>
    <subcellularLocation>
        <location evidence="1">Membrane</location>
    </subcellularLocation>
</comment>
<protein>
    <recommendedName>
        <fullName evidence="6">SURF1-like protein</fullName>
    </recommendedName>
</protein>
<evidence type="ECO:0000256" key="5">
    <source>
        <dbReference type="ARBA" id="ARBA00023136"/>
    </source>
</evidence>
<evidence type="ECO:0000256" key="3">
    <source>
        <dbReference type="ARBA" id="ARBA00022692"/>
    </source>
</evidence>